<feature type="signal peptide" evidence="1">
    <location>
        <begin position="1"/>
        <end position="23"/>
    </location>
</feature>
<dbReference type="EMBL" id="CP067977">
    <property type="protein sequence ID" value="QQQ18868.1"/>
    <property type="molecule type" value="Genomic_DNA"/>
</dbReference>
<protein>
    <recommendedName>
        <fullName evidence="4">Rap1a immunity protein domain-containing protein</fullName>
    </recommendedName>
</protein>
<keyword evidence="3" id="KW-1185">Reference proteome</keyword>
<sequence>MTRLFIAALAPFALAAAPMTAAAMPVSTAVVAPAVAQDEAAEQVFNFLALCMAADIVETQQGVESTPEREVGTEKIFDLLMLAGQNTGRTEDQMAEVVAGYAAAWLADASLLQSSPPASVRQQCLDTIDAA</sequence>
<evidence type="ECO:0000313" key="3">
    <source>
        <dbReference type="Proteomes" id="UP000595448"/>
    </source>
</evidence>
<dbReference type="Proteomes" id="UP000595448">
    <property type="component" value="Chromosome"/>
</dbReference>
<name>A0ABX7BQ84_9CAUL</name>
<reference evidence="2 3" key="1">
    <citation type="submission" date="2021-01" db="EMBL/GenBank/DDBJ databases">
        <title>Brevundimonas vitis sp. nov., an bacterium isolated from grape (Vitis vinifera).</title>
        <authorList>
            <person name="Jiang L."/>
            <person name="Lee J."/>
        </authorList>
    </citation>
    <scope>NUCLEOTIDE SEQUENCE [LARGE SCALE GENOMIC DNA]</scope>
    <source>
        <strain evidence="2 3">GRTSA-9</strain>
    </source>
</reference>
<dbReference type="RefSeq" id="WP_201103222.1">
    <property type="nucleotide sequence ID" value="NZ_CP067977.1"/>
</dbReference>
<keyword evidence="1" id="KW-0732">Signal</keyword>
<proteinExistence type="predicted"/>
<organism evidence="2 3">
    <name type="scientific">Brevundimonas vitisensis</name>
    <dbReference type="NCBI Taxonomy" id="2800818"/>
    <lineage>
        <taxon>Bacteria</taxon>
        <taxon>Pseudomonadati</taxon>
        <taxon>Pseudomonadota</taxon>
        <taxon>Alphaproteobacteria</taxon>
        <taxon>Caulobacterales</taxon>
        <taxon>Caulobacteraceae</taxon>
        <taxon>Brevundimonas</taxon>
    </lineage>
</organism>
<evidence type="ECO:0008006" key="4">
    <source>
        <dbReference type="Google" id="ProtNLM"/>
    </source>
</evidence>
<evidence type="ECO:0000256" key="1">
    <source>
        <dbReference type="SAM" id="SignalP"/>
    </source>
</evidence>
<feature type="chain" id="PRO_5046012460" description="Rap1a immunity protein domain-containing protein" evidence="1">
    <location>
        <begin position="24"/>
        <end position="131"/>
    </location>
</feature>
<gene>
    <name evidence="2" type="ORF">JIP62_01610</name>
</gene>
<accession>A0ABX7BQ84</accession>
<evidence type="ECO:0000313" key="2">
    <source>
        <dbReference type="EMBL" id="QQQ18868.1"/>
    </source>
</evidence>